<evidence type="ECO:0000259" key="1">
    <source>
        <dbReference type="Pfam" id="PF00078"/>
    </source>
</evidence>
<organism evidence="3">
    <name type="scientific">Sesamum radiatum</name>
    <name type="common">Black benniseed</name>
    <dbReference type="NCBI Taxonomy" id="300843"/>
    <lineage>
        <taxon>Eukaryota</taxon>
        <taxon>Viridiplantae</taxon>
        <taxon>Streptophyta</taxon>
        <taxon>Embryophyta</taxon>
        <taxon>Tracheophyta</taxon>
        <taxon>Spermatophyta</taxon>
        <taxon>Magnoliopsida</taxon>
        <taxon>eudicotyledons</taxon>
        <taxon>Gunneridae</taxon>
        <taxon>Pentapetalae</taxon>
        <taxon>asterids</taxon>
        <taxon>lamiids</taxon>
        <taxon>Lamiales</taxon>
        <taxon>Pedaliaceae</taxon>
        <taxon>Sesamum</taxon>
    </lineage>
</organism>
<dbReference type="FunFam" id="3.30.70.270:FF:000020">
    <property type="entry name" value="Transposon Tf2-6 polyprotein-like Protein"/>
    <property type="match status" value="1"/>
</dbReference>
<dbReference type="InterPro" id="IPR043128">
    <property type="entry name" value="Rev_trsase/Diguanyl_cyclase"/>
</dbReference>
<accession>A0AAW2UPW3</accession>
<gene>
    <name evidence="3" type="ORF">Sradi_1300800</name>
</gene>
<dbReference type="EMBL" id="JACGWJ010000005">
    <property type="protein sequence ID" value="KAL0418873.1"/>
    <property type="molecule type" value="Genomic_DNA"/>
</dbReference>
<sequence>MNAPTAFMDLMNRVFKQHLDKFVVVFIDDILVYSPSEHKHEEHLRIVLQTLREKQLYAKFSKCGFWLKSVAFLGHIISEEGIIVDPRKVEAIGVWPRPMNVVEVRSFLGVASYNRKFVEGFSKIAMPLTRLTQKIVKFEWDSACEGSFTELKQRLASSPVLALSSNNGAIVIYSNASKNELGCVVIQNDKVIAFASRKLKSYELNYPTHDLELAVVVFAL</sequence>
<dbReference type="InterPro" id="IPR051320">
    <property type="entry name" value="Viral_Replic_Matur_Polypro"/>
</dbReference>
<comment type="caution">
    <text evidence="3">The sequence shown here is derived from an EMBL/GenBank/DDBJ whole genome shotgun (WGS) entry which is preliminary data.</text>
</comment>
<evidence type="ECO:0000259" key="2">
    <source>
        <dbReference type="Pfam" id="PF17919"/>
    </source>
</evidence>
<dbReference type="Pfam" id="PF17919">
    <property type="entry name" value="RT_RNaseH_2"/>
    <property type="match status" value="1"/>
</dbReference>
<proteinExistence type="predicted"/>
<feature type="domain" description="Reverse transcriptase/retrotransposon-derived protein RNase H-like" evidence="2">
    <location>
        <begin position="140"/>
        <end position="220"/>
    </location>
</feature>
<dbReference type="PANTHER" id="PTHR33064:SF37">
    <property type="entry name" value="RIBONUCLEASE H"/>
    <property type="match status" value="1"/>
</dbReference>
<dbReference type="InterPro" id="IPR043502">
    <property type="entry name" value="DNA/RNA_pol_sf"/>
</dbReference>
<dbReference type="AlphaFoldDB" id="A0AAW2UPW3"/>
<evidence type="ECO:0000313" key="3">
    <source>
        <dbReference type="EMBL" id="KAL0418873.1"/>
    </source>
</evidence>
<name>A0AAW2UPW3_SESRA</name>
<reference evidence="3" key="2">
    <citation type="journal article" date="2024" name="Plant">
        <title>Genomic evolution and insights into agronomic trait innovations of Sesamum species.</title>
        <authorList>
            <person name="Miao H."/>
            <person name="Wang L."/>
            <person name="Qu L."/>
            <person name="Liu H."/>
            <person name="Sun Y."/>
            <person name="Le M."/>
            <person name="Wang Q."/>
            <person name="Wei S."/>
            <person name="Zheng Y."/>
            <person name="Lin W."/>
            <person name="Duan Y."/>
            <person name="Cao H."/>
            <person name="Xiong S."/>
            <person name="Wang X."/>
            <person name="Wei L."/>
            <person name="Li C."/>
            <person name="Ma Q."/>
            <person name="Ju M."/>
            <person name="Zhao R."/>
            <person name="Li G."/>
            <person name="Mu C."/>
            <person name="Tian Q."/>
            <person name="Mei H."/>
            <person name="Zhang T."/>
            <person name="Gao T."/>
            <person name="Zhang H."/>
        </authorList>
    </citation>
    <scope>NUCLEOTIDE SEQUENCE</scope>
    <source>
        <strain evidence="3">G02</strain>
    </source>
</reference>
<dbReference type="Pfam" id="PF00078">
    <property type="entry name" value="RVT_1"/>
    <property type="match status" value="1"/>
</dbReference>
<dbReference type="CDD" id="cd01647">
    <property type="entry name" value="RT_LTR"/>
    <property type="match status" value="1"/>
</dbReference>
<protein>
    <submittedName>
        <fullName evidence="3">Retrovirus-related Pol polyprotein from transposon.6</fullName>
    </submittedName>
</protein>
<dbReference type="SUPFAM" id="SSF56672">
    <property type="entry name" value="DNA/RNA polymerases"/>
    <property type="match status" value="1"/>
</dbReference>
<dbReference type="Gene3D" id="3.30.70.270">
    <property type="match status" value="2"/>
</dbReference>
<dbReference type="PANTHER" id="PTHR33064">
    <property type="entry name" value="POL PROTEIN"/>
    <property type="match status" value="1"/>
</dbReference>
<reference evidence="3" key="1">
    <citation type="submission" date="2020-06" db="EMBL/GenBank/DDBJ databases">
        <authorList>
            <person name="Li T."/>
            <person name="Hu X."/>
            <person name="Zhang T."/>
            <person name="Song X."/>
            <person name="Zhang H."/>
            <person name="Dai N."/>
            <person name="Sheng W."/>
            <person name="Hou X."/>
            <person name="Wei L."/>
        </authorList>
    </citation>
    <scope>NUCLEOTIDE SEQUENCE</scope>
    <source>
        <strain evidence="3">G02</strain>
        <tissue evidence="3">Leaf</tissue>
    </source>
</reference>
<dbReference type="InterPro" id="IPR041577">
    <property type="entry name" value="RT_RNaseH_2"/>
</dbReference>
<feature type="domain" description="Reverse transcriptase" evidence="1">
    <location>
        <begin position="2"/>
        <end position="77"/>
    </location>
</feature>
<dbReference type="FunFam" id="3.30.70.270:FF:000003">
    <property type="entry name" value="Transposon Ty3-G Gag-Pol polyprotein"/>
    <property type="match status" value="1"/>
</dbReference>
<dbReference type="InterPro" id="IPR000477">
    <property type="entry name" value="RT_dom"/>
</dbReference>